<name>A0AAN9U5P7_9PEZI</name>
<keyword evidence="1" id="KW-0560">Oxidoreductase</keyword>
<dbReference type="PANTHER" id="PTHR43364">
    <property type="entry name" value="NADH-SPECIFIC METHYLGLYOXAL REDUCTASE-RELATED"/>
    <property type="match status" value="1"/>
</dbReference>
<dbReference type="Gene3D" id="3.20.20.100">
    <property type="entry name" value="NADP-dependent oxidoreductase domain"/>
    <property type="match status" value="1"/>
</dbReference>
<dbReference type="SUPFAM" id="SSF51430">
    <property type="entry name" value="NAD(P)-linked oxidoreductase"/>
    <property type="match status" value="1"/>
</dbReference>
<dbReference type="Proteomes" id="UP001320245">
    <property type="component" value="Unassembled WGS sequence"/>
</dbReference>
<organism evidence="3 4">
    <name type="scientific">Cytospora paraplurivora</name>
    <dbReference type="NCBI Taxonomy" id="2898453"/>
    <lineage>
        <taxon>Eukaryota</taxon>
        <taxon>Fungi</taxon>
        <taxon>Dikarya</taxon>
        <taxon>Ascomycota</taxon>
        <taxon>Pezizomycotina</taxon>
        <taxon>Sordariomycetes</taxon>
        <taxon>Sordariomycetidae</taxon>
        <taxon>Diaporthales</taxon>
        <taxon>Cytosporaceae</taxon>
        <taxon>Cytospora</taxon>
    </lineage>
</organism>
<dbReference type="InterPro" id="IPR036812">
    <property type="entry name" value="NAD(P)_OxRdtase_dom_sf"/>
</dbReference>
<dbReference type="EMBL" id="JAJSPL020000020">
    <property type="protein sequence ID" value="KAK7740461.1"/>
    <property type="molecule type" value="Genomic_DNA"/>
</dbReference>
<proteinExistence type="predicted"/>
<evidence type="ECO:0000313" key="3">
    <source>
        <dbReference type="EMBL" id="KAK7740461.1"/>
    </source>
</evidence>
<accession>A0AAN9U5P7</accession>
<keyword evidence="4" id="KW-1185">Reference proteome</keyword>
<gene>
    <name evidence="3" type="ORF">SLS53_005303</name>
</gene>
<sequence>MSSVGDKKIDSYARYDTPEEVNALLDTFYERGGRAIDTARNYSIHAPGTSEPRLGVADAGARFSIDTKVGTTTAAGGNAFNDKSSVHASIDASLADLKLPDGVKIDVLYLHLPDGQTPFQETLEAVDEAYRQGKFRRFGLSNFSAQQIEEFLAISKRNDYIAPSVYQGHYNAIARSAERDLLPVLRKHGIAFYVYSPAAGGFFHGNQERARPGSRFDKSLFVGQLYSRYFSKPTIQSAVDQAVEVAAKHGISGHAAALRWTAYHSQLDYDKGDAIVIGSSTPAQLSSNLDTINDGPLPQEVVEVINGISGQLRPEDEIPYNAS</sequence>
<evidence type="ECO:0000256" key="1">
    <source>
        <dbReference type="ARBA" id="ARBA00023002"/>
    </source>
</evidence>
<dbReference type="InterPro" id="IPR023210">
    <property type="entry name" value="NADP_OxRdtase_dom"/>
</dbReference>
<reference evidence="3 4" key="1">
    <citation type="journal article" date="2023" name="PLoS ONE">
        <title>Cytospora paraplurivora sp. nov. isolated from orchards with fruit tree decline syndrome in Ontario, Canada.</title>
        <authorList>
            <person name="Ilyukhin E."/>
            <person name="Nguyen H.D.T."/>
            <person name="Castle A.J."/>
            <person name="Ellouze W."/>
        </authorList>
    </citation>
    <scope>NUCLEOTIDE SEQUENCE [LARGE SCALE GENOMIC DNA]</scope>
    <source>
        <strain evidence="3 4">FDS-564</strain>
    </source>
</reference>
<evidence type="ECO:0000259" key="2">
    <source>
        <dbReference type="Pfam" id="PF00248"/>
    </source>
</evidence>
<dbReference type="Pfam" id="PF00248">
    <property type="entry name" value="Aldo_ket_red"/>
    <property type="match status" value="1"/>
</dbReference>
<dbReference type="AlphaFoldDB" id="A0AAN9U5P7"/>
<dbReference type="GO" id="GO:0016491">
    <property type="term" value="F:oxidoreductase activity"/>
    <property type="evidence" value="ECO:0007669"/>
    <property type="project" value="UniProtKB-KW"/>
</dbReference>
<protein>
    <recommendedName>
        <fullName evidence="2">NADP-dependent oxidoreductase domain-containing protein</fullName>
    </recommendedName>
</protein>
<evidence type="ECO:0000313" key="4">
    <source>
        <dbReference type="Proteomes" id="UP001320245"/>
    </source>
</evidence>
<dbReference type="InterPro" id="IPR050523">
    <property type="entry name" value="AKR_Detox_Biosynth"/>
</dbReference>
<feature type="domain" description="NADP-dependent oxidoreductase" evidence="2">
    <location>
        <begin position="14"/>
        <end position="308"/>
    </location>
</feature>
<dbReference type="CDD" id="cd19075">
    <property type="entry name" value="AKR_AKR7A1-5"/>
    <property type="match status" value="1"/>
</dbReference>
<comment type="caution">
    <text evidence="3">The sequence shown here is derived from an EMBL/GenBank/DDBJ whole genome shotgun (WGS) entry which is preliminary data.</text>
</comment>
<dbReference type="PANTHER" id="PTHR43364:SF4">
    <property type="entry name" value="NAD(P)-LINKED OXIDOREDUCTASE SUPERFAMILY PROTEIN"/>
    <property type="match status" value="1"/>
</dbReference>